<keyword evidence="2" id="KW-1185">Reference proteome</keyword>
<reference evidence="1 2" key="1">
    <citation type="submission" date="2017-11" db="EMBL/GenBank/DDBJ databases">
        <title>The genome of Rhizophagus clarus HR1 reveals common genetic basis of auxotrophy among arbuscular mycorrhizal fungi.</title>
        <authorList>
            <person name="Kobayashi Y."/>
        </authorList>
    </citation>
    <scope>NUCLEOTIDE SEQUENCE [LARGE SCALE GENOMIC DNA]</scope>
    <source>
        <strain evidence="1 2">HR1</strain>
    </source>
</reference>
<gene>
    <name evidence="1" type="ORF">RclHR1_16840002</name>
</gene>
<name>A0A2Z6QZ51_9GLOM</name>
<dbReference type="STRING" id="94130.A0A2Z6QZ51"/>
<comment type="caution">
    <text evidence="1">The sequence shown here is derived from an EMBL/GenBank/DDBJ whole genome shotgun (WGS) entry which is preliminary data.</text>
</comment>
<proteinExistence type="predicted"/>
<dbReference type="Proteomes" id="UP000247702">
    <property type="component" value="Unassembled WGS sequence"/>
</dbReference>
<protein>
    <submittedName>
        <fullName evidence="1">Uncharacterized protein</fullName>
    </submittedName>
</protein>
<evidence type="ECO:0000313" key="1">
    <source>
        <dbReference type="EMBL" id="GBB89981.1"/>
    </source>
</evidence>
<evidence type="ECO:0000313" key="2">
    <source>
        <dbReference type="Proteomes" id="UP000247702"/>
    </source>
</evidence>
<organism evidence="1 2">
    <name type="scientific">Rhizophagus clarus</name>
    <dbReference type="NCBI Taxonomy" id="94130"/>
    <lineage>
        <taxon>Eukaryota</taxon>
        <taxon>Fungi</taxon>
        <taxon>Fungi incertae sedis</taxon>
        <taxon>Mucoromycota</taxon>
        <taxon>Glomeromycotina</taxon>
        <taxon>Glomeromycetes</taxon>
        <taxon>Glomerales</taxon>
        <taxon>Glomeraceae</taxon>
        <taxon>Rhizophagus</taxon>
    </lineage>
</organism>
<sequence>MLLLWFEFVDSISSIGIRTCKISLHCDKYHKKDIFICRFHVLALAHVFLILLQHTDFPDLDDITSKMTSYTLQNNAGDTTGTAQQIFDQIQDNPSKDFGTSFLSTYAWLRGSYSQEATWNSWAVEALSLVEKFTFISIKKIFRAIYTEASEKGRITLLQYRAALDEITFSSPRSESRYIYYLGKSESYDT</sequence>
<accession>A0A2Z6QZ51</accession>
<dbReference type="AlphaFoldDB" id="A0A2Z6QZ51"/>
<dbReference type="EMBL" id="BEXD01000762">
    <property type="protein sequence ID" value="GBB89981.1"/>
    <property type="molecule type" value="Genomic_DNA"/>
</dbReference>